<accession>A0A8T0I202</accession>
<dbReference type="AlphaFoldDB" id="A0A8T0I202"/>
<protein>
    <submittedName>
        <fullName evidence="2">Uncharacterized protein</fullName>
    </submittedName>
</protein>
<comment type="caution">
    <text evidence="2">The sequence shown here is derived from an EMBL/GenBank/DDBJ whole genome shotgun (WGS) entry which is preliminary data.</text>
</comment>
<feature type="chain" id="PRO_5035815343" evidence="1">
    <location>
        <begin position="26"/>
        <end position="47"/>
    </location>
</feature>
<feature type="signal peptide" evidence="1">
    <location>
        <begin position="1"/>
        <end position="25"/>
    </location>
</feature>
<organism evidence="2 3">
    <name type="scientific">Ceratodon purpureus</name>
    <name type="common">Fire moss</name>
    <name type="synonym">Dicranum purpureum</name>
    <dbReference type="NCBI Taxonomy" id="3225"/>
    <lineage>
        <taxon>Eukaryota</taxon>
        <taxon>Viridiplantae</taxon>
        <taxon>Streptophyta</taxon>
        <taxon>Embryophyta</taxon>
        <taxon>Bryophyta</taxon>
        <taxon>Bryophytina</taxon>
        <taxon>Bryopsida</taxon>
        <taxon>Dicranidae</taxon>
        <taxon>Pseudoditrichales</taxon>
        <taxon>Ditrichaceae</taxon>
        <taxon>Ceratodon</taxon>
    </lineage>
</organism>
<name>A0A8T0I202_CERPU</name>
<dbReference type="Proteomes" id="UP000822688">
    <property type="component" value="Chromosome 5"/>
</dbReference>
<evidence type="ECO:0000256" key="1">
    <source>
        <dbReference type="SAM" id="SignalP"/>
    </source>
</evidence>
<evidence type="ECO:0000313" key="3">
    <source>
        <dbReference type="Proteomes" id="UP000822688"/>
    </source>
</evidence>
<dbReference type="EMBL" id="CM026425">
    <property type="protein sequence ID" value="KAG0576693.1"/>
    <property type="molecule type" value="Genomic_DNA"/>
</dbReference>
<proteinExistence type="predicted"/>
<evidence type="ECO:0000313" key="2">
    <source>
        <dbReference type="EMBL" id="KAG0576693.1"/>
    </source>
</evidence>
<reference evidence="2" key="1">
    <citation type="submission" date="2020-06" db="EMBL/GenBank/DDBJ databases">
        <title>WGS assembly of Ceratodon purpureus strain R40.</title>
        <authorList>
            <person name="Carey S.B."/>
            <person name="Jenkins J."/>
            <person name="Shu S."/>
            <person name="Lovell J.T."/>
            <person name="Sreedasyam A."/>
            <person name="Maumus F."/>
            <person name="Tiley G.P."/>
            <person name="Fernandez-Pozo N."/>
            <person name="Barry K."/>
            <person name="Chen C."/>
            <person name="Wang M."/>
            <person name="Lipzen A."/>
            <person name="Daum C."/>
            <person name="Saski C.A."/>
            <person name="Payton A.C."/>
            <person name="Mcbreen J.C."/>
            <person name="Conrad R.E."/>
            <person name="Kollar L.M."/>
            <person name="Olsson S."/>
            <person name="Huttunen S."/>
            <person name="Landis J.B."/>
            <person name="Wickett N.J."/>
            <person name="Johnson M.G."/>
            <person name="Rensing S.A."/>
            <person name="Grimwood J."/>
            <person name="Schmutz J."/>
            <person name="Mcdaniel S.F."/>
        </authorList>
    </citation>
    <scope>NUCLEOTIDE SEQUENCE</scope>
    <source>
        <strain evidence="2">R40</strain>
    </source>
</reference>
<keyword evidence="1" id="KW-0732">Signal</keyword>
<sequence>MLWCCFNGALMRLLLIKWICFCTSSDISCFYPSHCRWEGQELELAWL</sequence>
<keyword evidence="3" id="KW-1185">Reference proteome</keyword>
<gene>
    <name evidence="2" type="ORF">KC19_5G100300</name>
</gene>